<feature type="signal peptide" evidence="2">
    <location>
        <begin position="1"/>
        <end position="31"/>
    </location>
</feature>
<dbReference type="PANTHER" id="PTHR24637:SF421">
    <property type="entry name" value="CUTICLE COLLAGEN DPY-2"/>
    <property type="match status" value="1"/>
</dbReference>
<evidence type="ECO:0000256" key="1">
    <source>
        <dbReference type="SAM" id="MobiDB-lite"/>
    </source>
</evidence>
<dbReference type="Proteomes" id="UP001550850">
    <property type="component" value="Unassembled WGS sequence"/>
</dbReference>
<evidence type="ECO:0000313" key="4">
    <source>
        <dbReference type="Proteomes" id="UP001550850"/>
    </source>
</evidence>
<dbReference type="InterPro" id="IPR008160">
    <property type="entry name" value="Collagen"/>
</dbReference>
<gene>
    <name evidence="3" type="ORF">AB0E65_26490</name>
</gene>
<dbReference type="EMBL" id="JBEZUR010000067">
    <property type="protein sequence ID" value="MEU3557729.1"/>
    <property type="molecule type" value="Genomic_DNA"/>
</dbReference>
<keyword evidence="2" id="KW-0732">Signal</keyword>
<dbReference type="RefSeq" id="WP_218028137.1">
    <property type="nucleotide sequence ID" value="NZ_BEVZ01000002.1"/>
</dbReference>
<organism evidence="3 4">
    <name type="scientific">Streptomyces fragilis</name>
    <dbReference type="NCBI Taxonomy" id="67301"/>
    <lineage>
        <taxon>Bacteria</taxon>
        <taxon>Bacillati</taxon>
        <taxon>Actinomycetota</taxon>
        <taxon>Actinomycetes</taxon>
        <taxon>Kitasatosporales</taxon>
        <taxon>Streptomycetaceae</taxon>
        <taxon>Streptomyces</taxon>
    </lineage>
</organism>
<protein>
    <recommendedName>
        <fullName evidence="5">Collagen-like protein</fullName>
    </recommendedName>
</protein>
<proteinExistence type="predicted"/>
<sequence length="221" mass="20894">MKKSIRRLCRAGLPVLTAALVSGAVAPQVMAAEAGTDRAAAHDCDHSCDGGGGRPGPAGPQGEPGPSGPQGQPGPSGPQGPAGVAGPAGPAGAAGPAGPAGAQGPAGPEGPEGEQGPEGPAGPQGPAGPEGDPGEVIPTFLETETGEADAGETGTETATCPATSTLTGGGVSVADDLLDEVTVLESAPNGANGWTGTVRNTSGETVSFTVDAICLPLTPTT</sequence>
<evidence type="ECO:0000256" key="2">
    <source>
        <dbReference type="SAM" id="SignalP"/>
    </source>
</evidence>
<reference evidence="3 4" key="1">
    <citation type="submission" date="2024-06" db="EMBL/GenBank/DDBJ databases">
        <title>The Natural Products Discovery Center: Release of the First 8490 Sequenced Strains for Exploring Actinobacteria Biosynthetic Diversity.</title>
        <authorList>
            <person name="Kalkreuter E."/>
            <person name="Kautsar S.A."/>
            <person name="Yang D."/>
            <person name="Bader C.D."/>
            <person name="Teijaro C.N."/>
            <person name="Fluegel L."/>
            <person name="Davis C.M."/>
            <person name="Simpson J.R."/>
            <person name="Lauterbach L."/>
            <person name="Steele A.D."/>
            <person name="Gui C."/>
            <person name="Meng S."/>
            <person name="Li G."/>
            <person name="Viehrig K."/>
            <person name="Ye F."/>
            <person name="Su P."/>
            <person name="Kiefer A.F."/>
            <person name="Nichols A."/>
            <person name="Cepeda A.J."/>
            <person name="Yan W."/>
            <person name="Fan B."/>
            <person name="Jiang Y."/>
            <person name="Adhikari A."/>
            <person name="Zheng C.-J."/>
            <person name="Schuster L."/>
            <person name="Cowan T.M."/>
            <person name="Smanski M.J."/>
            <person name="Chevrette M.G."/>
            <person name="De Carvalho L.P.S."/>
            <person name="Shen B."/>
        </authorList>
    </citation>
    <scope>NUCLEOTIDE SEQUENCE [LARGE SCALE GENOMIC DNA]</scope>
    <source>
        <strain evidence="3 4">NPDC038104</strain>
    </source>
</reference>
<accession>A0ABV2YPU2</accession>
<evidence type="ECO:0008006" key="5">
    <source>
        <dbReference type="Google" id="ProtNLM"/>
    </source>
</evidence>
<name>A0ABV2YPU2_9ACTN</name>
<feature type="region of interest" description="Disordered" evidence="1">
    <location>
        <begin position="41"/>
        <end position="137"/>
    </location>
</feature>
<keyword evidence="4" id="KW-1185">Reference proteome</keyword>
<dbReference type="Pfam" id="PF01391">
    <property type="entry name" value="Collagen"/>
    <property type="match status" value="1"/>
</dbReference>
<evidence type="ECO:0000313" key="3">
    <source>
        <dbReference type="EMBL" id="MEU3557729.1"/>
    </source>
</evidence>
<dbReference type="PANTHER" id="PTHR24637">
    <property type="entry name" value="COLLAGEN"/>
    <property type="match status" value="1"/>
</dbReference>
<feature type="chain" id="PRO_5045454045" description="Collagen-like protein" evidence="2">
    <location>
        <begin position="32"/>
        <end position="221"/>
    </location>
</feature>
<comment type="caution">
    <text evidence="3">The sequence shown here is derived from an EMBL/GenBank/DDBJ whole genome shotgun (WGS) entry which is preliminary data.</text>
</comment>
<feature type="compositionally biased region" description="Low complexity" evidence="1">
    <location>
        <begin position="79"/>
        <end position="106"/>
    </location>
</feature>